<dbReference type="AlphaFoldDB" id="A0A4S3B6B6"/>
<dbReference type="GO" id="GO:0005886">
    <property type="term" value="C:plasma membrane"/>
    <property type="evidence" value="ECO:0007669"/>
    <property type="project" value="UniProtKB-SubCell"/>
</dbReference>
<keyword evidence="26" id="KW-1185">Reference proteome</keyword>
<evidence type="ECO:0000256" key="4">
    <source>
        <dbReference type="ARBA" id="ARBA00005189"/>
    </source>
</evidence>
<keyword evidence="11 24" id="KW-0812">Transmembrane</keyword>
<keyword evidence="8" id="KW-1003">Cell membrane</keyword>
<evidence type="ECO:0000256" key="3">
    <source>
        <dbReference type="ARBA" id="ARBA00005119"/>
    </source>
</evidence>
<feature type="transmembrane region" description="Helical" evidence="24">
    <location>
        <begin position="81"/>
        <end position="98"/>
    </location>
</feature>
<evidence type="ECO:0000256" key="1">
    <source>
        <dbReference type="ARBA" id="ARBA00001698"/>
    </source>
</evidence>
<dbReference type="OrthoDB" id="9799199at2"/>
<keyword evidence="15 24" id="KW-0472">Membrane</keyword>
<evidence type="ECO:0000256" key="9">
    <source>
        <dbReference type="ARBA" id="ARBA00022516"/>
    </source>
</evidence>
<evidence type="ECO:0000256" key="8">
    <source>
        <dbReference type="ARBA" id="ARBA00022475"/>
    </source>
</evidence>
<comment type="pathway">
    <text evidence="3">Phospholipid metabolism; CDP-diacylglycerol biosynthesis; CDP-diacylglycerol from sn-glycerol 3-phosphate: step 3/3.</text>
</comment>
<evidence type="ECO:0000256" key="23">
    <source>
        <dbReference type="ARBA" id="ARBA00033406"/>
    </source>
</evidence>
<dbReference type="EMBL" id="SDGV01000004">
    <property type="protein sequence ID" value="THB61917.1"/>
    <property type="molecule type" value="Genomic_DNA"/>
</dbReference>
<keyword evidence="16" id="KW-0594">Phospholipid biosynthesis</keyword>
<feature type="transmembrane region" description="Helical" evidence="24">
    <location>
        <begin position="174"/>
        <end position="192"/>
    </location>
</feature>
<comment type="subcellular location">
    <subcellularLocation>
        <location evidence="2">Cell membrane</location>
        <topology evidence="2">Multi-pass membrane protein</topology>
    </subcellularLocation>
</comment>
<evidence type="ECO:0000256" key="16">
    <source>
        <dbReference type="ARBA" id="ARBA00023209"/>
    </source>
</evidence>
<comment type="caution">
    <text evidence="25">The sequence shown here is derived from an EMBL/GenBank/DDBJ whole genome shotgun (WGS) entry which is preliminary data.</text>
</comment>
<evidence type="ECO:0000256" key="10">
    <source>
        <dbReference type="ARBA" id="ARBA00022679"/>
    </source>
</evidence>
<evidence type="ECO:0000256" key="11">
    <source>
        <dbReference type="ARBA" id="ARBA00022692"/>
    </source>
</evidence>
<evidence type="ECO:0000256" key="18">
    <source>
        <dbReference type="ARBA" id="ARBA00029893"/>
    </source>
</evidence>
<dbReference type="PANTHER" id="PTHR46382">
    <property type="entry name" value="PHOSPHATIDATE CYTIDYLYLTRANSFERASE"/>
    <property type="match status" value="1"/>
</dbReference>
<keyword evidence="12 25" id="KW-0548">Nucleotidyltransferase</keyword>
<evidence type="ECO:0000313" key="26">
    <source>
        <dbReference type="Proteomes" id="UP000310506"/>
    </source>
</evidence>
<evidence type="ECO:0000256" key="2">
    <source>
        <dbReference type="ARBA" id="ARBA00004651"/>
    </source>
</evidence>
<evidence type="ECO:0000256" key="14">
    <source>
        <dbReference type="ARBA" id="ARBA00023098"/>
    </source>
</evidence>
<feature type="transmembrane region" description="Helical" evidence="24">
    <location>
        <begin position="198"/>
        <end position="217"/>
    </location>
</feature>
<evidence type="ECO:0000313" key="25">
    <source>
        <dbReference type="EMBL" id="THB61917.1"/>
    </source>
</evidence>
<dbReference type="RefSeq" id="WP_136135915.1">
    <property type="nucleotide sequence ID" value="NZ_SDGV01000004.1"/>
</dbReference>
<evidence type="ECO:0000256" key="21">
    <source>
        <dbReference type="ARBA" id="ARBA00032396"/>
    </source>
</evidence>
<sequence>MKQRVITAVIALAFFIPLMIMGGIPFQLVVVAMGVIGIYELFNMKGLELKCIEGALTLLATAVMILGPGQIFGIFPTTMDTNSFFYLFVMIILMLPVFSKNEYTIEDAAFPVMISLYVGMGFKNLLVARDAGMPVIIYALFVVWATDIGAYFFGRKFGTKKFAPHISPNKTIEGALGGILSAVVVSLFYLMFFPMPNYSLTTMLVLTIIFSVISQLGDLVQSAYKRYYNVKDSGKILPGHGGILDRFDSLLFVFPLMHMLGVF</sequence>
<gene>
    <name evidence="25" type="ORF">ESZ54_01540</name>
</gene>
<dbReference type="PANTHER" id="PTHR46382:SF1">
    <property type="entry name" value="PHOSPHATIDATE CYTIDYLYLTRANSFERASE"/>
    <property type="match status" value="1"/>
</dbReference>
<comment type="catalytic activity">
    <reaction evidence="1">
        <text>a 1,2-diacyl-sn-glycero-3-phosphate + CTP + H(+) = a CDP-1,2-diacyl-sn-glycerol + diphosphate</text>
        <dbReference type="Rhea" id="RHEA:16229"/>
        <dbReference type="ChEBI" id="CHEBI:15378"/>
        <dbReference type="ChEBI" id="CHEBI:33019"/>
        <dbReference type="ChEBI" id="CHEBI:37563"/>
        <dbReference type="ChEBI" id="CHEBI:58332"/>
        <dbReference type="ChEBI" id="CHEBI:58608"/>
        <dbReference type="EC" id="2.7.7.41"/>
    </reaction>
</comment>
<evidence type="ECO:0000256" key="6">
    <source>
        <dbReference type="ARBA" id="ARBA00012487"/>
    </source>
</evidence>
<dbReference type="GO" id="GO:0004605">
    <property type="term" value="F:phosphatidate cytidylyltransferase activity"/>
    <property type="evidence" value="ECO:0007669"/>
    <property type="project" value="UniProtKB-EC"/>
</dbReference>
<dbReference type="Proteomes" id="UP000310506">
    <property type="component" value="Unassembled WGS sequence"/>
</dbReference>
<keyword evidence="10 25" id="KW-0808">Transferase</keyword>
<evidence type="ECO:0000256" key="13">
    <source>
        <dbReference type="ARBA" id="ARBA00022989"/>
    </source>
</evidence>
<keyword evidence="14" id="KW-0443">Lipid metabolism</keyword>
<protein>
    <recommendedName>
        <fullName evidence="7">Phosphatidate cytidylyltransferase</fullName>
        <ecNumber evidence="6">2.7.7.41</ecNumber>
    </recommendedName>
    <alternativeName>
        <fullName evidence="20">CDP-DAG synthase</fullName>
    </alternativeName>
    <alternativeName>
        <fullName evidence="22">CDP-DG synthase</fullName>
    </alternativeName>
    <alternativeName>
        <fullName evidence="18">CDP-diacylglycerol synthase</fullName>
    </alternativeName>
    <alternativeName>
        <fullName evidence="21">CDP-diglyceride pyrophosphorylase</fullName>
    </alternativeName>
    <alternativeName>
        <fullName evidence="23">CDP-diglyceride synthase</fullName>
    </alternativeName>
    <alternativeName>
        <fullName evidence="19">CTP:phosphatidate cytidylyltransferase</fullName>
    </alternativeName>
</protein>
<evidence type="ECO:0000256" key="5">
    <source>
        <dbReference type="ARBA" id="ARBA00010185"/>
    </source>
</evidence>
<organism evidence="25 26">
    <name type="scientific">Vagococcus silagei</name>
    <dbReference type="NCBI Taxonomy" id="2508885"/>
    <lineage>
        <taxon>Bacteria</taxon>
        <taxon>Bacillati</taxon>
        <taxon>Bacillota</taxon>
        <taxon>Bacilli</taxon>
        <taxon>Lactobacillales</taxon>
        <taxon>Enterococcaceae</taxon>
        <taxon>Vagococcus</taxon>
    </lineage>
</organism>
<evidence type="ECO:0000256" key="20">
    <source>
        <dbReference type="ARBA" id="ARBA00032253"/>
    </source>
</evidence>
<name>A0A4S3B6B6_9ENTE</name>
<dbReference type="Pfam" id="PF01148">
    <property type="entry name" value="CTP_transf_1"/>
    <property type="match status" value="1"/>
</dbReference>
<keyword evidence="9" id="KW-0444">Lipid biosynthesis</keyword>
<evidence type="ECO:0000256" key="15">
    <source>
        <dbReference type="ARBA" id="ARBA00023136"/>
    </source>
</evidence>
<dbReference type="GO" id="GO:0016024">
    <property type="term" value="P:CDP-diacylglycerol biosynthetic process"/>
    <property type="evidence" value="ECO:0007669"/>
    <property type="project" value="TreeGrafter"/>
</dbReference>
<feature type="transmembrane region" description="Helical" evidence="24">
    <location>
        <begin position="51"/>
        <end position="75"/>
    </location>
</feature>
<dbReference type="EC" id="2.7.7.41" evidence="6"/>
<reference evidence="25 26" key="1">
    <citation type="submission" date="2019-01" db="EMBL/GenBank/DDBJ databases">
        <title>Vagococcus silagei sp. nov. isolated from brewer's grain.</title>
        <authorList>
            <person name="Guu J.-R."/>
        </authorList>
    </citation>
    <scope>NUCLEOTIDE SEQUENCE [LARGE SCALE GENOMIC DNA]</scope>
    <source>
        <strain evidence="25 26">2B-2</strain>
    </source>
</reference>
<keyword evidence="17" id="KW-1208">Phospholipid metabolism</keyword>
<evidence type="ECO:0000256" key="17">
    <source>
        <dbReference type="ARBA" id="ARBA00023264"/>
    </source>
</evidence>
<evidence type="ECO:0000256" key="22">
    <source>
        <dbReference type="ARBA" id="ARBA00032743"/>
    </source>
</evidence>
<proteinExistence type="inferred from homology"/>
<feature type="transmembrane region" description="Helical" evidence="24">
    <location>
        <begin position="6"/>
        <end position="39"/>
    </location>
</feature>
<feature type="transmembrane region" description="Helical" evidence="24">
    <location>
        <begin position="135"/>
        <end position="153"/>
    </location>
</feature>
<evidence type="ECO:0000256" key="19">
    <source>
        <dbReference type="ARBA" id="ARBA00031825"/>
    </source>
</evidence>
<accession>A0A4S3B6B6</accession>
<evidence type="ECO:0000256" key="12">
    <source>
        <dbReference type="ARBA" id="ARBA00022695"/>
    </source>
</evidence>
<evidence type="ECO:0000256" key="24">
    <source>
        <dbReference type="SAM" id="Phobius"/>
    </source>
</evidence>
<evidence type="ECO:0000256" key="7">
    <source>
        <dbReference type="ARBA" id="ARBA00019373"/>
    </source>
</evidence>
<keyword evidence="13 24" id="KW-1133">Transmembrane helix</keyword>
<comment type="similarity">
    <text evidence="5">Belongs to the CDS family.</text>
</comment>
<comment type="pathway">
    <text evidence="4">Lipid metabolism.</text>
</comment>